<proteinExistence type="predicted"/>
<keyword evidence="3" id="KW-1185">Reference proteome</keyword>
<evidence type="ECO:0000313" key="3">
    <source>
        <dbReference type="Proteomes" id="UP000636709"/>
    </source>
</evidence>
<reference evidence="2" key="1">
    <citation type="submission" date="2020-07" db="EMBL/GenBank/DDBJ databases">
        <title>Genome sequence and genetic diversity analysis of an under-domesticated orphan crop, white fonio (Digitaria exilis).</title>
        <authorList>
            <person name="Bennetzen J.L."/>
            <person name="Chen S."/>
            <person name="Ma X."/>
            <person name="Wang X."/>
            <person name="Yssel A.E.J."/>
            <person name="Chaluvadi S.R."/>
            <person name="Johnson M."/>
            <person name="Gangashetty P."/>
            <person name="Hamidou F."/>
            <person name="Sanogo M.D."/>
            <person name="Zwaenepoel A."/>
            <person name="Wallace J."/>
            <person name="Van De Peer Y."/>
            <person name="Van Deynze A."/>
        </authorList>
    </citation>
    <scope>NUCLEOTIDE SEQUENCE</scope>
    <source>
        <tissue evidence="2">Leaves</tissue>
    </source>
</reference>
<evidence type="ECO:0000313" key="2">
    <source>
        <dbReference type="EMBL" id="KAF8729575.1"/>
    </source>
</evidence>
<sequence>MAAILWRKKLVLHKSLAGVSIGISQNPIMHANSERPKGSPQPRRGVRALAGNSLSPAGDREPSEPRIGAGQFGYATAAGASKLVDDEVASEKENPFLLVFFSIRFLSTGEKALIFGNIFSFGGFRN</sequence>
<dbReference type="Proteomes" id="UP000636709">
    <property type="component" value="Unassembled WGS sequence"/>
</dbReference>
<accession>A0A835F656</accession>
<dbReference type="AlphaFoldDB" id="A0A835F656"/>
<evidence type="ECO:0000256" key="1">
    <source>
        <dbReference type="SAM" id="MobiDB-lite"/>
    </source>
</evidence>
<protein>
    <submittedName>
        <fullName evidence="2">Uncharacterized protein</fullName>
    </submittedName>
</protein>
<name>A0A835F656_9POAL</name>
<dbReference type="OrthoDB" id="713241at2759"/>
<dbReference type="EMBL" id="JACEFO010001623">
    <property type="protein sequence ID" value="KAF8729575.1"/>
    <property type="molecule type" value="Genomic_DNA"/>
</dbReference>
<comment type="caution">
    <text evidence="2">The sequence shown here is derived from an EMBL/GenBank/DDBJ whole genome shotgun (WGS) entry which is preliminary data.</text>
</comment>
<organism evidence="2 3">
    <name type="scientific">Digitaria exilis</name>
    <dbReference type="NCBI Taxonomy" id="1010633"/>
    <lineage>
        <taxon>Eukaryota</taxon>
        <taxon>Viridiplantae</taxon>
        <taxon>Streptophyta</taxon>
        <taxon>Embryophyta</taxon>
        <taxon>Tracheophyta</taxon>
        <taxon>Spermatophyta</taxon>
        <taxon>Magnoliopsida</taxon>
        <taxon>Liliopsida</taxon>
        <taxon>Poales</taxon>
        <taxon>Poaceae</taxon>
        <taxon>PACMAD clade</taxon>
        <taxon>Panicoideae</taxon>
        <taxon>Panicodae</taxon>
        <taxon>Paniceae</taxon>
        <taxon>Anthephorinae</taxon>
        <taxon>Digitaria</taxon>
    </lineage>
</organism>
<gene>
    <name evidence="2" type="ORF">HU200_017519</name>
</gene>
<feature type="region of interest" description="Disordered" evidence="1">
    <location>
        <begin position="28"/>
        <end position="68"/>
    </location>
</feature>